<dbReference type="CDD" id="cd08320">
    <property type="entry name" value="Pyrin_NALPs"/>
    <property type="match status" value="1"/>
</dbReference>
<dbReference type="GO" id="GO:0005524">
    <property type="term" value="F:ATP binding"/>
    <property type="evidence" value="ECO:0007669"/>
    <property type="project" value="UniProtKB-KW"/>
</dbReference>
<keyword evidence="7" id="KW-0547">Nucleotide-binding</keyword>
<dbReference type="InterPro" id="IPR041075">
    <property type="entry name" value="NOD1/2_WH"/>
</dbReference>
<evidence type="ECO:0000259" key="11">
    <source>
        <dbReference type="PROSITE" id="PS50824"/>
    </source>
</evidence>
<evidence type="ECO:0000256" key="5">
    <source>
        <dbReference type="ARBA" id="ARBA00022614"/>
    </source>
</evidence>
<dbReference type="GO" id="GO:0005737">
    <property type="term" value="C:cytoplasm"/>
    <property type="evidence" value="ECO:0007669"/>
    <property type="project" value="UniProtKB-SubCell"/>
</dbReference>
<dbReference type="InterPro" id="IPR027417">
    <property type="entry name" value="P-loop_NTPase"/>
</dbReference>
<dbReference type="SUPFAM" id="SSF52540">
    <property type="entry name" value="P-loop containing nucleoside triphosphate hydrolases"/>
    <property type="match status" value="1"/>
</dbReference>
<dbReference type="Proteomes" id="UP000013456">
    <property type="component" value="Chromosome 19"/>
</dbReference>
<evidence type="ECO:0000256" key="2">
    <source>
        <dbReference type="ARBA" id="ARBA00008665"/>
    </source>
</evidence>
<dbReference type="InterPro" id="IPR041267">
    <property type="entry name" value="NLRP_HD2"/>
</dbReference>
<dbReference type="Pfam" id="PF05729">
    <property type="entry name" value="NACHT"/>
    <property type="match status" value="1"/>
</dbReference>
<dbReference type="GO" id="GO:0045087">
    <property type="term" value="P:innate immune response"/>
    <property type="evidence" value="ECO:0007669"/>
    <property type="project" value="UniProtKB-KW"/>
</dbReference>
<organism evidence="13">
    <name type="scientific">Macaca mulatta</name>
    <name type="common">Rhesus macaque</name>
    <dbReference type="NCBI Taxonomy" id="9544"/>
    <lineage>
        <taxon>Eukaryota</taxon>
        <taxon>Metazoa</taxon>
        <taxon>Chordata</taxon>
        <taxon>Craniata</taxon>
        <taxon>Vertebrata</taxon>
        <taxon>Euteleostomi</taxon>
        <taxon>Mammalia</taxon>
        <taxon>Eutheria</taxon>
        <taxon>Euarchontoglires</taxon>
        <taxon>Primates</taxon>
        <taxon>Haplorrhini</taxon>
        <taxon>Catarrhini</taxon>
        <taxon>Cercopithecidae</taxon>
        <taxon>Cercopithecinae</taxon>
        <taxon>Macaca</taxon>
    </lineage>
</organism>
<protein>
    <recommendedName>
        <fullName evidence="14">NLR family pyrin domain containing 9</fullName>
    </recommendedName>
</protein>
<dbReference type="InterPro" id="IPR032675">
    <property type="entry name" value="LRR_dom_sf"/>
</dbReference>
<evidence type="ECO:0000256" key="9">
    <source>
        <dbReference type="ARBA" id="ARBA00022859"/>
    </source>
</evidence>
<dbReference type="InterPro" id="IPR011029">
    <property type="entry name" value="DEATH-like_dom_sf"/>
</dbReference>
<sequence length="1046" mass="119103">MAESFFSDFGLLWYLKELRKEEFWKFKELLKQPLEKFELKPIPWAELKKASKEDVAKLLDKHYPGKQAWEVTLHLFLQIDRKDLWTKAQEEMRNKLNPYRKHMKEKFQLIWEKETCLPVPEHFYKETMKNKYKELNGAYTAAARLHTVVLEGSDGIGKTTLLRKVMLDWAEGNLWKDRFTFVFFLNVYEMNGVTETSLLELLSRDWPESSETIEDIFSQPEGILFIMDGFEHLKFNLKFKADLSDDWRRQQPTSIILSSLLQKKMLPECSLLIALGKLAMQKHYFMLQHPKLIKLSGFTESEKKSYISYYFGEKNKALKVFNFVRDSGPLFILCHNPFICWLVCTCMKRRLERGEDLEINSQNTTSLYASFLTNVFKAGSQSFVPKVNRARLKNLCALAAEGVWTYTFVFCHEDLRRNGLSESEGLMWVDMRLLQRRGDCFTFIHLCIQEFCAAMFYLLKRPKDNPNSAIGSITQLVKATVIQPQTHLTQVGIFMFGISAEEIVSMLETSFGFPLSKDLQQEITQSLKSLSQCEADREAIGFQELFVSLFETQEKEFVTQVMNFFEEVFIYIGNIEHLVIASFCLKHCRGLTTLRMCMENIFPDDSGCASGYNEKLVYWRELCSVFITNKDFQILDMENSSLDNASLAILCKALTQPACKLRKLIFTSMLNFGHDSELFKAVLHNPHLKLLSLYGTSLSHTDVRHLCETLKHPMCKIEELILGKCDISSEDCEDVASVLACNSTLKHLSLVENSLRDEGMMLLCEALKHPHCALETLMWTSGCSVGWETVFLQVDEWLFSGLGDGVSLQLDERVFGGLGDGVPPGGRAGVRGAGRLCSSRWTSGCSVGWEMVFLQVDERLFGGLGDGVSLQVDERLFCGLEKLGDGVCLRVDKRLFCGLETDIAAVLICNETLKTLKLGHNEIGDAGVRQLCAALKHPNCKLEQLGLQTCPITRACCGDLAAALVACKTLRSLNLDWITLEPDAVAVLCEALSHPDCALQMLGLHKSGFDEETQKMLMSVEEKMPHLTISHEPWIDEEYKIRGVLL</sequence>
<dbReference type="SUPFAM" id="SSF52047">
    <property type="entry name" value="RNI-like"/>
    <property type="match status" value="1"/>
</dbReference>
<dbReference type="Gene3D" id="3.80.10.10">
    <property type="entry name" value="Ribonuclease Inhibitor"/>
    <property type="match status" value="2"/>
</dbReference>
<dbReference type="Pfam" id="PF13516">
    <property type="entry name" value="LRR_6"/>
    <property type="match status" value="2"/>
</dbReference>
<dbReference type="SMART" id="SM00368">
    <property type="entry name" value="LRR_RI"/>
    <property type="match status" value="7"/>
</dbReference>
<keyword evidence="4" id="KW-0399">Innate immunity</keyword>
<evidence type="ECO:0000256" key="6">
    <source>
        <dbReference type="ARBA" id="ARBA00022737"/>
    </source>
</evidence>
<feature type="domain" description="NACHT" evidence="12">
    <location>
        <begin position="146"/>
        <end position="344"/>
    </location>
</feature>
<dbReference type="Gene3D" id="1.10.533.10">
    <property type="entry name" value="Death Domain, Fas"/>
    <property type="match status" value="1"/>
</dbReference>
<dbReference type="Pfam" id="PF17779">
    <property type="entry name" value="WHD_NOD2"/>
    <property type="match status" value="1"/>
</dbReference>
<evidence type="ECO:0000259" key="12">
    <source>
        <dbReference type="PROSITE" id="PS50837"/>
    </source>
</evidence>
<accession>G7NNV6</accession>
<dbReference type="SUPFAM" id="SSF47986">
    <property type="entry name" value="DEATH domain"/>
    <property type="match status" value="1"/>
</dbReference>
<dbReference type="InterPro" id="IPR004020">
    <property type="entry name" value="DAPIN"/>
</dbReference>
<keyword evidence="5" id="KW-0433">Leucine-rich repeat</keyword>
<dbReference type="PANTHER" id="PTHR45690">
    <property type="entry name" value="NACHT, LRR AND PYD DOMAINS-CONTAINING PROTEIN 12"/>
    <property type="match status" value="1"/>
</dbReference>
<dbReference type="GO" id="GO:0006954">
    <property type="term" value="P:inflammatory response"/>
    <property type="evidence" value="ECO:0007669"/>
    <property type="project" value="UniProtKB-KW"/>
</dbReference>
<dbReference type="Gene3D" id="3.40.50.300">
    <property type="entry name" value="P-loop containing nucleotide triphosphate hydrolases"/>
    <property type="match status" value="1"/>
</dbReference>
<feature type="domain" description="Pyrin" evidence="11">
    <location>
        <begin position="1"/>
        <end position="94"/>
    </location>
</feature>
<evidence type="ECO:0000256" key="1">
    <source>
        <dbReference type="ARBA" id="ARBA00004496"/>
    </source>
</evidence>
<reference evidence="13" key="1">
    <citation type="journal article" date="2011" name="Nat. Biotechnol.">
        <title>Genome sequencing and comparison of two nonhuman primate animal models, the cynomolgus and Chinese rhesus macaques.</title>
        <authorList>
            <person name="Yan G."/>
            <person name="Zhang G."/>
            <person name="Fang X."/>
            <person name="Zhang Y."/>
            <person name="Li C."/>
            <person name="Ling F."/>
            <person name="Cooper D.N."/>
            <person name="Li Q."/>
            <person name="Li Y."/>
            <person name="van Gool A.J."/>
            <person name="Du H."/>
            <person name="Chen J."/>
            <person name="Chen R."/>
            <person name="Zhang P."/>
            <person name="Huang Z."/>
            <person name="Thompson J.R."/>
            <person name="Meng Y."/>
            <person name="Bai Y."/>
            <person name="Wang J."/>
            <person name="Zhuo M."/>
            <person name="Wang T."/>
            <person name="Huang Y."/>
            <person name="Wei L."/>
            <person name="Li J."/>
            <person name="Wang Z."/>
            <person name="Hu H."/>
            <person name="Yang P."/>
            <person name="Le L."/>
            <person name="Stenson P.D."/>
            <person name="Li B."/>
            <person name="Liu X."/>
            <person name="Ball E.V."/>
            <person name="An N."/>
            <person name="Huang Q."/>
            <person name="Zhang Y."/>
            <person name="Fan W."/>
            <person name="Zhang X."/>
            <person name="Li Y."/>
            <person name="Wang W."/>
            <person name="Katze M.G."/>
            <person name="Su B."/>
            <person name="Nielsen R."/>
            <person name="Yang H."/>
            <person name="Wang J."/>
            <person name="Wang X."/>
            <person name="Wang J."/>
        </authorList>
    </citation>
    <scope>NUCLEOTIDE SEQUENCE [LARGE SCALE GENOMIC DNA]</scope>
    <source>
        <strain evidence="13">CR-5</strain>
    </source>
</reference>
<evidence type="ECO:0000256" key="3">
    <source>
        <dbReference type="ARBA" id="ARBA00022490"/>
    </source>
</evidence>
<dbReference type="Pfam" id="PF02758">
    <property type="entry name" value="PYRIN"/>
    <property type="match status" value="1"/>
</dbReference>
<evidence type="ECO:0000256" key="4">
    <source>
        <dbReference type="ARBA" id="ARBA00022588"/>
    </source>
</evidence>
<keyword evidence="9" id="KW-0391">Immunity</keyword>
<dbReference type="AlphaFoldDB" id="G7NNV6"/>
<dbReference type="FunFam" id="3.40.50.300:FF:000442">
    <property type="entry name" value="NACHT, LRR and PYD domains-containing protein 3"/>
    <property type="match status" value="1"/>
</dbReference>
<dbReference type="InterPro" id="IPR001611">
    <property type="entry name" value="Leu-rich_rpt"/>
</dbReference>
<dbReference type="SMART" id="SM01289">
    <property type="entry name" value="PYRIN"/>
    <property type="match status" value="1"/>
</dbReference>
<dbReference type="InterPro" id="IPR050637">
    <property type="entry name" value="NLRP_innate_immun_reg"/>
</dbReference>
<evidence type="ECO:0000256" key="8">
    <source>
        <dbReference type="ARBA" id="ARBA00022840"/>
    </source>
</evidence>
<evidence type="ECO:0000313" key="13">
    <source>
        <dbReference type="EMBL" id="EHH30424.1"/>
    </source>
</evidence>
<proteinExistence type="inferred from homology"/>
<dbReference type="PROSITE" id="PS50824">
    <property type="entry name" value="DAPIN"/>
    <property type="match status" value="1"/>
</dbReference>
<gene>
    <name evidence="13" type="ORF">EGK_11094</name>
</gene>
<dbReference type="PANTHER" id="PTHR45690:SF13">
    <property type="entry name" value="NACHT, LRR AND PYD DOMAINS-CONTAINING PROTEIN 9"/>
    <property type="match status" value="1"/>
</dbReference>
<dbReference type="EMBL" id="CM001271">
    <property type="protein sequence ID" value="EHH30424.1"/>
    <property type="molecule type" value="Genomic_DNA"/>
</dbReference>
<dbReference type="InterPro" id="IPR007111">
    <property type="entry name" value="NACHT_NTPase"/>
</dbReference>
<comment type="similarity">
    <text evidence="2">Belongs to the NLRP family.</text>
</comment>
<dbReference type="FunFam" id="1.10.533.10:FF:000056">
    <property type="entry name" value="NACHT, LRR and PYD domains-containing protein 14"/>
    <property type="match status" value="1"/>
</dbReference>
<dbReference type="Pfam" id="PF17776">
    <property type="entry name" value="NLRC4_HD2"/>
    <property type="match status" value="1"/>
</dbReference>
<keyword evidence="8" id="KW-0067">ATP-binding</keyword>
<dbReference type="PROSITE" id="PS50837">
    <property type="entry name" value="NACHT"/>
    <property type="match status" value="1"/>
</dbReference>
<keyword evidence="3" id="KW-0963">Cytoplasm</keyword>
<keyword evidence="10" id="KW-0395">Inflammatory response</keyword>
<evidence type="ECO:0008006" key="14">
    <source>
        <dbReference type="Google" id="ProtNLM"/>
    </source>
</evidence>
<keyword evidence="6" id="KW-0677">Repeat</keyword>
<name>G7NNV6_MACMU</name>
<comment type="subcellular location">
    <subcellularLocation>
        <location evidence="1">Cytoplasm</location>
    </subcellularLocation>
</comment>
<evidence type="ECO:0000256" key="7">
    <source>
        <dbReference type="ARBA" id="ARBA00022741"/>
    </source>
</evidence>
<evidence type="ECO:0000256" key="10">
    <source>
        <dbReference type="ARBA" id="ARBA00023198"/>
    </source>
</evidence>